<dbReference type="GeneID" id="4390346"/>
<accession>Q2H424</accession>
<dbReference type="AlphaFoldDB" id="Q2H424"/>
<dbReference type="VEuPathDB" id="FungiDB:CHGG_06591"/>
<reference evidence="2" key="1">
    <citation type="journal article" date="2015" name="Genome Announc.">
        <title>Draft genome sequence of the cellulolytic fungus Chaetomium globosum.</title>
        <authorList>
            <person name="Cuomo C.A."/>
            <person name="Untereiner W.A."/>
            <person name="Ma L.-J."/>
            <person name="Grabherr M."/>
            <person name="Birren B.W."/>
        </authorList>
    </citation>
    <scope>NUCLEOTIDE SEQUENCE [LARGE SCALE GENOMIC DNA]</scope>
    <source>
        <strain evidence="2">ATCC 6205 / CBS 148.51 / DSM 1962 / NBRC 6347 / NRRL 1970</strain>
    </source>
</reference>
<evidence type="ECO:0000313" key="2">
    <source>
        <dbReference type="Proteomes" id="UP000001056"/>
    </source>
</evidence>
<proteinExistence type="predicted"/>
<protein>
    <submittedName>
        <fullName evidence="1">Uncharacterized protein</fullName>
    </submittedName>
</protein>
<dbReference type="RefSeq" id="XP_001222686.1">
    <property type="nucleotide sequence ID" value="XM_001222685.1"/>
</dbReference>
<dbReference type="Proteomes" id="UP000001056">
    <property type="component" value="Unassembled WGS sequence"/>
</dbReference>
<name>Q2H424_CHAGB</name>
<sequence>MPIILKGRSQIHSETMALVSHQLASNPLTMLQLFVHTMQFRSGDARMRAEDSRSVIKCLVNLSCITQSRLATSISSVNYGLDPSGPLACLAAWTDGRAMSTAVKTGDWEPQSGFDRRVSEVDIILHIPAISGSGSRKS</sequence>
<keyword evidence="2" id="KW-1185">Reference proteome</keyword>
<dbReference type="InParanoid" id="Q2H424"/>
<organism evidence="1 2">
    <name type="scientific">Chaetomium globosum (strain ATCC 6205 / CBS 148.51 / DSM 1962 / NBRC 6347 / NRRL 1970)</name>
    <name type="common">Soil fungus</name>
    <dbReference type="NCBI Taxonomy" id="306901"/>
    <lineage>
        <taxon>Eukaryota</taxon>
        <taxon>Fungi</taxon>
        <taxon>Dikarya</taxon>
        <taxon>Ascomycota</taxon>
        <taxon>Pezizomycotina</taxon>
        <taxon>Sordariomycetes</taxon>
        <taxon>Sordariomycetidae</taxon>
        <taxon>Sordariales</taxon>
        <taxon>Chaetomiaceae</taxon>
        <taxon>Chaetomium</taxon>
    </lineage>
</organism>
<dbReference type="EMBL" id="CH408031">
    <property type="protein sequence ID" value="EAQ89972.1"/>
    <property type="molecule type" value="Genomic_DNA"/>
</dbReference>
<dbReference type="HOGENOM" id="CLU_1855038_0_0_1"/>
<evidence type="ECO:0000313" key="1">
    <source>
        <dbReference type="EMBL" id="EAQ89972.1"/>
    </source>
</evidence>
<gene>
    <name evidence="1" type="ORF">CHGG_06591</name>
</gene>